<accession>A0A2N9L7K8</accession>
<sequence>MYADLGDKGRAFEWLDTAYRKHDFLLKELNTAFEMDNLRADRRFTELVRKVGLPAVKPV</sequence>
<evidence type="ECO:0000313" key="2">
    <source>
        <dbReference type="Proteomes" id="UP000239735"/>
    </source>
</evidence>
<dbReference type="EMBL" id="OKRB01000078">
    <property type="protein sequence ID" value="SPE19246.1"/>
    <property type="molecule type" value="Genomic_DNA"/>
</dbReference>
<organism evidence="1 2">
    <name type="scientific">Candidatus Sulfuritelmatomonas gaucii</name>
    <dbReference type="NCBI Taxonomy" id="2043161"/>
    <lineage>
        <taxon>Bacteria</taxon>
        <taxon>Pseudomonadati</taxon>
        <taxon>Acidobacteriota</taxon>
        <taxon>Terriglobia</taxon>
        <taxon>Terriglobales</taxon>
        <taxon>Acidobacteriaceae</taxon>
        <taxon>Candidatus Sulfuritelmatomonas</taxon>
    </lineage>
</organism>
<protein>
    <submittedName>
        <fullName evidence="1">Uncharacterized protein</fullName>
    </submittedName>
</protein>
<proteinExistence type="predicted"/>
<reference evidence="2" key="1">
    <citation type="submission" date="2018-02" db="EMBL/GenBank/DDBJ databases">
        <authorList>
            <person name="Hausmann B."/>
        </authorList>
    </citation>
    <scope>NUCLEOTIDE SEQUENCE [LARGE SCALE GENOMIC DNA]</scope>
    <source>
        <strain evidence="2">Peat soil MAG SbA5</strain>
    </source>
</reference>
<evidence type="ECO:0000313" key="1">
    <source>
        <dbReference type="EMBL" id="SPE19246.1"/>
    </source>
</evidence>
<gene>
    <name evidence="1" type="ORF">SBA5_220092</name>
</gene>
<dbReference type="AlphaFoldDB" id="A0A2N9L7K8"/>
<name>A0A2N9L7K8_9BACT</name>
<dbReference type="Proteomes" id="UP000239735">
    <property type="component" value="Unassembled WGS sequence"/>
</dbReference>